<dbReference type="InterPro" id="IPR011701">
    <property type="entry name" value="MFS"/>
</dbReference>
<feature type="compositionally biased region" description="Low complexity" evidence="6">
    <location>
        <begin position="7"/>
        <end position="18"/>
    </location>
</feature>
<keyword evidence="3 7" id="KW-0812">Transmembrane</keyword>
<feature type="domain" description="Major facilitator superfamily (MFS) profile" evidence="8">
    <location>
        <begin position="40"/>
        <end position="491"/>
    </location>
</feature>
<dbReference type="GO" id="GO:0016020">
    <property type="term" value="C:membrane"/>
    <property type="evidence" value="ECO:0007669"/>
    <property type="project" value="UniProtKB-SubCell"/>
</dbReference>
<feature type="transmembrane region" description="Helical" evidence="7">
    <location>
        <begin position="75"/>
        <end position="94"/>
    </location>
</feature>
<feature type="transmembrane region" description="Helical" evidence="7">
    <location>
        <begin position="228"/>
        <end position="249"/>
    </location>
</feature>
<evidence type="ECO:0000256" key="5">
    <source>
        <dbReference type="ARBA" id="ARBA00023136"/>
    </source>
</evidence>
<feature type="transmembrane region" description="Helical" evidence="7">
    <location>
        <begin position="261"/>
        <end position="278"/>
    </location>
</feature>
<feature type="region of interest" description="Disordered" evidence="6">
    <location>
        <begin position="1"/>
        <end position="24"/>
    </location>
</feature>
<organism evidence="9 10">
    <name type="scientific">Entomortierella chlamydospora</name>
    <dbReference type="NCBI Taxonomy" id="101097"/>
    <lineage>
        <taxon>Eukaryota</taxon>
        <taxon>Fungi</taxon>
        <taxon>Fungi incertae sedis</taxon>
        <taxon>Mucoromycota</taxon>
        <taxon>Mortierellomycotina</taxon>
        <taxon>Mortierellomycetes</taxon>
        <taxon>Mortierellales</taxon>
        <taxon>Mortierellaceae</taxon>
        <taxon>Entomortierella</taxon>
    </lineage>
</organism>
<evidence type="ECO:0000259" key="8">
    <source>
        <dbReference type="PROSITE" id="PS50850"/>
    </source>
</evidence>
<feature type="transmembrane region" description="Helical" evidence="7">
    <location>
        <begin position="193"/>
        <end position="216"/>
    </location>
</feature>
<evidence type="ECO:0000256" key="3">
    <source>
        <dbReference type="ARBA" id="ARBA00022692"/>
    </source>
</evidence>
<evidence type="ECO:0000256" key="4">
    <source>
        <dbReference type="ARBA" id="ARBA00022989"/>
    </source>
</evidence>
<dbReference type="OrthoDB" id="2130629at2759"/>
<feature type="transmembrane region" description="Helical" evidence="7">
    <location>
        <begin position="388"/>
        <end position="415"/>
    </location>
</feature>
<dbReference type="SUPFAM" id="SSF103473">
    <property type="entry name" value="MFS general substrate transporter"/>
    <property type="match status" value="1"/>
</dbReference>
<feature type="transmembrane region" description="Helical" evidence="7">
    <location>
        <begin position="362"/>
        <end position="382"/>
    </location>
</feature>
<evidence type="ECO:0000256" key="6">
    <source>
        <dbReference type="SAM" id="MobiDB-lite"/>
    </source>
</evidence>
<dbReference type="PANTHER" id="PTHR42718:SF9">
    <property type="entry name" value="MAJOR FACILITATOR SUPERFAMILY MULTIDRUG TRANSPORTER MFSC"/>
    <property type="match status" value="1"/>
</dbReference>
<keyword evidence="10" id="KW-1185">Reference proteome</keyword>
<sequence length="552" mass="59661">MAESVASTISTKITQTKKSSPDDTASLPWYRKLSQKKGLLLFLICMAQMLDIINIASVTIALPSIQRDVHYEPSQLQWIISSYALTYSAFLLVGGRMGDLFGHRRIFLMGTSWFAIWSLVCGFARNPIFMSISRGLQGAGAGFTIPSALALLTTTYPLGPERTAALSLFGGAACIGQTVGVLLGGIFDATIGWYWIFYVTAIISATLAIGGLFIISKANDNPETADRRIDYVGVLMFMVGIIAIVYYLSESNSAGWGSAKTLPLFLVGIALLIAFVFWEHRIDYPIMPFRIWLSRRFSSSVVVIICVTATYNVMIFFSSLTFQGVLKYTPIITACCYIVHGVGLVVGLYTVTRLFVFMRTKYIMLIGWLLIITSSVIFAQIVPGASYWHFAFPAFIVNCLGLSPTWMCCQVNVVADASDEDQGVVGAVFNVAMQLGGPLGLAISTIVSQSFQGLGDTPVALMDGYRAAFYTFGVFGAVGFVLTLILASNRDPIEFSGATPETIAKDQEKGISAVESIGASALEGDKAEATSISEISVAQTMTESNKTATKST</sequence>
<keyword evidence="2" id="KW-0813">Transport</keyword>
<accession>A0A9P6MYI9</accession>
<evidence type="ECO:0000313" key="9">
    <source>
        <dbReference type="EMBL" id="KAG0017467.1"/>
    </source>
</evidence>
<feature type="transmembrane region" description="Helical" evidence="7">
    <location>
        <begin position="39"/>
        <end position="63"/>
    </location>
</feature>
<dbReference type="AlphaFoldDB" id="A0A9P6MYI9"/>
<feature type="transmembrane region" description="Helical" evidence="7">
    <location>
        <begin position="165"/>
        <end position="187"/>
    </location>
</feature>
<comment type="caution">
    <text evidence="9">The sequence shown here is derived from an EMBL/GenBank/DDBJ whole genome shotgun (WGS) entry which is preliminary data.</text>
</comment>
<dbReference type="PROSITE" id="PS50850">
    <property type="entry name" value="MFS"/>
    <property type="match status" value="1"/>
</dbReference>
<keyword evidence="4 7" id="KW-1133">Transmembrane helix</keyword>
<feature type="transmembrane region" description="Helical" evidence="7">
    <location>
        <begin position="427"/>
        <end position="447"/>
    </location>
</feature>
<dbReference type="PANTHER" id="PTHR42718">
    <property type="entry name" value="MAJOR FACILITATOR SUPERFAMILY MULTIDRUG TRANSPORTER MFSC"/>
    <property type="match status" value="1"/>
</dbReference>
<keyword evidence="5 7" id="KW-0472">Membrane</keyword>
<dbReference type="Gene3D" id="1.20.1250.20">
    <property type="entry name" value="MFS general substrate transporter like domains"/>
    <property type="match status" value="1"/>
</dbReference>
<evidence type="ECO:0000256" key="7">
    <source>
        <dbReference type="SAM" id="Phobius"/>
    </source>
</evidence>
<evidence type="ECO:0000256" key="2">
    <source>
        <dbReference type="ARBA" id="ARBA00022448"/>
    </source>
</evidence>
<feature type="transmembrane region" description="Helical" evidence="7">
    <location>
        <begin position="137"/>
        <end position="158"/>
    </location>
</feature>
<evidence type="ECO:0000313" key="10">
    <source>
        <dbReference type="Proteomes" id="UP000703661"/>
    </source>
</evidence>
<feature type="transmembrane region" description="Helical" evidence="7">
    <location>
        <begin position="106"/>
        <end position="125"/>
    </location>
</feature>
<proteinExistence type="predicted"/>
<dbReference type="Pfam" id="PF07690">
    <property type="entry name" value="MFS_1"/>
    <property type="match status" value="1"/>
</dbReference>
<gene>
    <name evidence="9" type="ORF">BGZ80_008256</name>
</gene>
<feature type="transmembrane region" description="Helical" evidence="7">
    <location>
        <begin position="328"/>
        <end position="350"/>
    </location>
</feature>
<protein>
    <recommendedName>
        <fullName evidence="8">Major facilitator superfamily (MFS) profile domain-containing protein</fullName>
    </recommendedName>
</protein>
<dbReference type="GO" id="GO:0022857">
    <property type="term" value="F:transmembrane transporter activity"/>
    <property type="evidence" value="ECO:0007669"/>
    <property type="project" value="InterPro"/>
</dbReference>
<dbReference type="Gene3D" id="1.20.1720.10">
    <property type="entry name" value="Multidrug resistance protein D"/>
    <property type="match status" value="1"/>
</dbReference>
<reference evidence="9" key="1">
    <citation type="journal article" date="2020" name="Fungal Divers.">
        <title>Resolving the Mortierellaceae phylogeny through synthesis of multi-gene phylogenetics and phylogenomics.</title>
        <authorList>
            <person name="Vandepol N."/>
            <person name="Liber J."/>
            <person name="Desiro A."/>
            <person name="Na H."/>
            <person name="Kennedy M."/>
            <person name="Barry K."/>
            <person name="Grigoriev I.V."/>
            <person name="Miller A.N."/>
            <person name="O'Donnell K."/>
            <person name="Stajich J.E."/>
            <person name="Bonito G."/>
        </authorList>
    </citation>
    <scope>NUCLEOTIDE SEQUENCE</scope>
    <source>
        <strain evidence="9">NRRL 2769</strain>
    </source>
</reference>
<name>A0A9P6MYI9_9FUNG</name>
<dbReference type="InterPro" id="IPR020846">
    <property type="entry name" value="MFS_dom"/>
</dbReference>
<dbReference type="EMBL" id="JAAAID010000442">
    <property type="protein sequence ID" value="KAG0017467.1"/>
    <property type="molecule type" value="Genomic_DNA"/>
</dbReference>
<feature type="transmembrane region" description="Helical" evidence="7">
    <location>
        <begin position="467"/>
        <end position="487"/>
    </location>
</feature>
<dbReference type="InterPro" id="IPR036259">
    <property type="entry name" value="MFS_trans_sf"/>
</dbReference>
<comment type="subcellular location">
    <subcellularLocation>
        <location evidence="1">Membrane</location>
        <topology evidence="1">Multi-pass membrane protein</topology>
    </subcellularLocation>
</comment>
<dbReference type="CDD" id="cd17476">
    <property type="entry name" value="MFS_Amf1_MDR_like"/>
    <property type="match status" value="1"/>
</dbReference>
<feature type="transmembrane region" description="Helical" evidence="7">
    <location>
        <begin position="299"/>
        <end position="322"/>
    </location>
</feature>
<dbReference type="Proteomes" id="UP000703661">
    <property type="component" value="Unassembled WGS sequence"/>
</dbReference>
<evidence type="ECO:0000256" key="1">
    <source>
        <dbReference type="ARBA" id="ARBA00004141"/>
    </source>
</evidence>